<reference evidence="2 3" key="1">
    <citation type="journal article" date="2018" name="Nat. Ecol. Evol.">
        <title>Shark genomes provide insights into elasmobranch evolution and the origin of vertebrates.</title>
        <authorList>
            <person name="Hara Y"/>
            <person name="Yamaguchi K"/>
            <person name="Onimaru K"/>
            <person name="Kadota M"/>
            <person name="Koyanagi M"/>
            <person name="Keeley SD"/>
            <person name="Tatsumi K"/>
            <person name="Tanaka K"/>
            <person name="Motone F"/>
            <person name="Kageyama Y"/>
            <person name="Nozu R"/>
            <person name="Adachi N"/>
            <person name="Nishimura O"/>
            <person name="Nakagawa R"/>
            <person name="Tanegashima C"/>
            <person name="Kiyatake I"/>
            <person name="Matsumoto R"/>
            <person name="Murakumo K"/>
            <person name="Nishida K"/>
            <person name="Terakita A"/>
            <person name="Kuratani S"/>
            <person name="Sato K"/>
            <person name="Hyodo S Kuraku.S."/>
        </authorList>
    </citation>
    <scope>NUCLEOTIDE SEQUENCE [LARGE SCALE GENOMIC DNA]</scope>
</reference>
<accession>A0A401U3Y1</accession>
<sequence>FGERLGPPGVDQKGQLTLVLGTIDRRVRSRIDDEIGLQAFRAGPSPSPASTDRTSRTAAR</sequence>
<feature type="region of interest" description="Disordered" evidence="1">
    <location>
        <begin position="38"/>
        <end position="60"/>
    </location>
</feature>
<dbReference type="Proteomes" id="UP000287033">
    <property type="component" value="Unassembled WGS sequence"/>
</dbReference>
<evidence type="ECO:0000256" key="1">
    <source>
        <dbReference type="SAM" id="MobiDB-lite"/>
    </source>
</evidence>
<dbReference type="AlphaFoldDB" id="A0A401U3Y1"/>
<organism evidence="2 3">
    <name type="scientific">Chiloscyllium punctatum</name>
    <name type="common">Brownbanded bambooshark</name>
    <name type="synonym">Hemiscyllium punctatum</name>
    <dbReference type="NCBI Taxonomy" id="137246"/>
    <lineage>
        <taxon>Eukaryota</taxon>
        <taxon>Metazoa</taxon>
        <taxon>Chordata</taxon>
        <taxon>Craniata</taxon>
        <taxon>Vertebrata</taxon>
        <taxon>Chondrichthyes</taxon>
        <taxon>Elasmobranchii</taxon>
        <taxon>Galeomorphii</taxon>
        <taxon>Galeoidea</taxon>
        <taxon>Orectolobiformes</taxon>
        <taxon>Hemiscylliidae</taxon>
        <taxon>Chiloscyllium</taxon>
    </lineage>
</organism>
<feature type="non-terminal residue" evidence="2">
    <location>
        <position position="1"/>
    </location>
</feature>
<evidence type="ECO:0000313" key="2">
    <source>
        <dbReference type="EMBL" id="GCC49592.1"/>
    </source>
</evidence>
<dbReference type="EMBL" id="BEZZ01279514">
    <property type="protein sequence ID" value="GCC49592.1"/>
    <property type="molecule type" value="Genomic_DNA"/>
</dbReference>
<proteinExistence type="predicted"/>
<name>A0A401U3Y1_CHIPU</name>
<comment type="caution">
    <text evidence="2">The sequence shown here is derived from an EMBL/GenBank/DDBJ whole genome shotgun (WGS) entry which is preliminary data.</text>
</comment>
<gene>
    <name evidence="2" type="ORF">chiPu_0034017</name>
</gene>
<keyword evidence="3" id="KW-1185">Reference proteome</keyword>
<protein>
    <submittedName>
        <fullName evidence="2">Uncharacterized protein</fullName>
    </submittedName>
</protein>
<evidence type="ECO:0000313" key="3">
    <source>
        <dbReference type="Proteomes" id="UP000287033"/>
    </source>
</evidence>